<dbReference type="Proteomes" id="UP000198424">
    <property type="component" value="Unassembled WGS sequence"/>
</dbReference>
<dbReference type="PANTHER" id="PTHR42754:SF1">
    <property type="entry name" value="LIPOPROTEIN"/>
    <property type="match status" value="1"/>
</dbReference>
<name>A0A086AAP4_FLAHY</name>
<sequence length="551" mass="60709">MKKSYLLFIFFYPLFMHSQDILWEKSYGGKHADYLFDAQPTADYGFILAGSSLSDKTGNKTDNNHGDLDYWIWKMDEKGDLDWQKSIGGSGFDLLQSIKNTRDGGFILAGTSSSPNDFQKKDPCKGISDFWVIKLDAKGEELWQRTIGGSGQNELLCAFQTKDGGYMLGGSSSSSPALTTSKSLPQDIKIDIYAKSEKSRGNMDYWIVKLDKAGVVEWQKTYGGQYADLLRSMEQTQDGGYILGGYSNSPQSGDKTAPNKGIGDYWVIKINDTGVIEWQNTYGSNGDDQLYVIHQTADGGYIAGGNSNSTQPLTTLGGTVGNGTDYWVLRLDEKGEVIWSKTYDFGKVDILTSLVENKDNTYLIGGYAQSEKKSTKEGLVGKVTGLIDKDKEGINDYIALKIDDKGEELWKKTVGSAGEDILRKLIETRDGGYLMAGTSNSSASKDKNGSIGGNDFWVVKLKDKTKLEKVKTSVEAIPNPVVTFTNIIIGYEYETGTATVVDMAGRILQQFSITERTVPVDLSRYPEGIYVINIKTNVQSDGVKVIRRGKN</sequence>
<keyword evidence="1" id="KW-0732">Signal</keyword>
<dbReference type="eggNOG" id="COG1520">
    <property type="taxonomic scope" value="Bacteria"/>
</dbReference>
<proteinExistence type="predicted"/>
<evidence type="ECO:0000313" key="5">
    <source>
        <dbReference type="Proteomes" id="UP000028712"/>
    </source>
</evidence>
<dbReference type="PANTHER" id="PTHR42754">
    <property type="entry name" value="ENDOGLUCANASE"/>
    <property type="match status" value="1"/>
</dbReference>
<dbReference type="SUPFAM" id="SSF50998">
    <property type="entry name" value="Quinoprotein alcohol dehydrogenase-like"/>
    <property type="match status" value="1"/>
</dbReference>
<comment type="caution">
    <text evidence="3">The sequence shown here is derived from an EMBL/GenBank/DDBJ whole genome shotgun (WGS) entry which is preliminary data.</text>
</comment>
<organism evidence="3 5">
    <name type="scientific">Flavobacterium hydatis</name>
    <name type="common">Cytophaga aquatilis</name>
    <dbReference type="NCBI Taxonomy" id="991"/>
    <lineage>
        <taxon>Bacteria</taxon>
        <taxon>Pseudomonadati</taxon>
        <taxon>Bacteroidota</taxon>
        <taxon>Flavobacteriia</taxon>
        <taxon>Flavobacteriales</taxon>
        <taxon>Flavobacteriaceae</taxon>
        <taxon>Flavobacterium</taxon>
    </lineage>
</organism>
<dbReference type="AlphaFoldDB" id="A0A086AAP4"/>
<reference evidence="3 5" key="1">
    <citation type="submission" date="2014-07" db="EMBL/GenBank/DDBJ databases">
        <title>Genome of Flavobacterium hydatis DSM 2063.</title>
        <authorList>
            <person name="Pipes S.E."/>
            <person name="Stropko S.J."/>
            <person name="Newman J.D."/>
        </authorList>
    </citation>
    <scope>NUCLEOTIDE SEQUENCE [LARGE SCALE GENOMIC DNA]</scope>
    <source>
        <strain evidence="3 5">DSM 2063</strain>
    </source>
</reference>
<dbReference type="RefSeq" id="WP_035624688.1">
    <property type="nucleotide sequence ID" value="NZ_JBEWQG010000007.1"/>
</dbReference>
<dbReference type="EMBL" id="MUGY01000002">
    <property type="protein sequence ID" value="OXA97794.1"/>
    <property type="molecule type" value="Genomic_DNA"/>
</dbReference>
<keyword evidence="6" id="KW-1185">Reference proteome</keyword>
<dbReference type="NCBIfam" id="TIGR04183">
    <property type="entry name" value="Por_Secre_tail"/>
    <property type="match status" value="1"/>
</dbReference>
<evidence type="ECO:0000313" key="4">
    <source>
        <dbReference type="EMBL" id="OXA97794.1"/>
    </source>
</evidence>
<accession>A0A086AAP4</accession>
<reference evidence="4 6" key="2">
    <citation type="submission" date="2016-11" db="EMBL/GenBank/DDBJ databases">
        <title>Whole genomes of Flavobacteriaceae.</title>
        <authorList>
            <person name="Stine C."/>
            <person name="Li C."/>
            <person name="Tadesse D."/>
        </authorList>
    </citation>
    <scope>NUCLEOTIDE SEQUENCE [LARGE SCALE GENOMIC DNA]</scope>
    <source>
        <strain evidence="4 6">ATCC 29551</strain>
    </source>
</reference>
<protein>
    <submittedName>
        <fullName evidence="4">T9SS C-terminal target domain-containing protein</fullName>
    </submittedName>
</protein>
<evidence type="ECO:0000256" key="1">
    <source>
        <dbReference type="ARBA" id="ARBA00022729"/>
    </source>
</evidence>
<dbReference type="EMBL" id="JPRM01000027">
    <property type="protein sequence ID" value="KFF13758.1"/>
    <property type="molecule type" value="Genomic_DNA"/>
</dbReference>
<dbReference type="InterPro" id="IPR026444">
    <property type="entry name" value="Secre_tail"/>
</dbReference>
<dbReference type="Proteomes" id="UP000028712">
    <property type="component" value="Unassembled WGS sequence"/>
</dbReference>
<dbReference type="OrthoDB" id="9811934at2"/>
<gene>
    <name evidence="4" type="ORF">B0A62_02755</name>
    <name evidence="3" type="ORF">IW20_16880</name>
</gene>
<evidence type="ECO:0000259" key="2">
    <source>
        <dbReference type="Pfam" id="PF18962"/>
    </source>
</evidence>
<dbReference type="Pfam" id="PF18962">
    <property type="entry name" value="Por_Secre_tail"/>
    <property type="match status" value="1"/>
</dbReference>
<dbReference type="STRING" id="991.IW20_16880"/>
<dbReference type="InterPro" id="IPR011047">
    <property type="entry name" value="Quinoprotein_ADH-like_sf"/>
</dbReference>
<evidence type="ECO:0000313" key="3">
    <source>
        <dbReference type="EMBL" id="KFF13758.1"/>
    </source>
</evidence>
<evidence type="ECO:0000313" key="6">
    <source>
        <dbReference type="Proteomes" id="UP000198424"/>
    </source>
</evidence>
<feature type="domain" description="Secretion system C-terminal sorting" evidence="2">
    <location>
        <begin position="478"/>
        <end position="544"/>
    </location>
</feature>